<proteinExistence type="predicted"/>
<evidence type="ECO:0000313" key="4">
    <source>
        <dbReference type="RefSeq" id="XP_029302831.1"/>
    </source>
</evidence>
<feature type="domain" description="Myb/SANT-like DNA-binding" evidence="2">
    <location>
        <begin position="24"/>
        <end position="98"/>
    </location>
</feature>
<keyword evidence="3" id="KW-1185">Reference proteome</keyword>
<reference evidence="4" key="1">
    <citation type="submission" date="2025-08" db="UniProtKB">
        <authorList>
            <consortium name="RefSeq"/>
        </authorList>
    </citation>
    <scope>IDENTIFICATION</scope>
</reference>
<evidence type="ECO:0000259" key="2">
    <source>
        <dbReference type="Pfam" id="PF13873"/>
    </source>
</evidence>
<dbReference type="Proteomes" id="UP000504630">
    <property type="component" value="Chromosome 13"/>
</dbReference>
<dbReference type="PANTHER" id="PTHR23098:SF3">
    <property type="entry name" value="MYB-RELATED TRANSCRIPTION FACTOR, PARTNER OF PROFILIN"/>
    <property type="match status" value="1"/>
</dbReference>
<dbReference type="OrthoDB" id="3066195at2759"/>
<dbReference type="AlphaFoldDB" id="A0A6J2QYE9"/>
<organism evidence="3 4">
    <name type="scientific">Cottoperca gobio</name>
    <name type="common">Frogmouth</name>
    <name type="synonym">Aphritis gobio</name>
    <dbReference type="NCBI Taxonomy" id="56716"/>
    <lineage>
        <taxon>Eukaryota</taxon>
        <taxon>Metazoa</taxon>
        <taxon>Chordata</taxon>
        <taxon>Craniata</taxon>
        <taxon>Vertebrata</taxon>
        <taxon>Euteleostomi</taxon>
        <taxon>Actinopterygii</taxon>
        <taxon>Neopterygii</taxon>
        <taxon>Teleostei</taxon>
        <taxon>Neoteleostei</taxon>
        <taxon>Acanthomorphata</taxon>
        <taxon>Eupercaria</taxon>
        <taxon>Perciformes</taxon>
        <taxon>Notothenioidei</taxon>
        <taxon>Bovichtidae</taxon>
        <taxon>Cottoperca</taxon>
    </lineage>
</organism>
<dbReference type="InParanoid" id="A0A6J2QYE9"/>
<evidence type="ECO:0000256" key="1">
    <source>
        <dbReference type="SAM" id="MobiDB-lite"/>
    </source>
</evidence>
<sequence>MSALWREEDEEFKVGGVKGGLKAKPRFSFTEVKLLLEAVKRNRYILLRKFNQGVSAETKKQTWTEITNQINSLGENHREVRQIMKKWADLKCDGKRRALALRSPNGSNLRKKNLGPIERMVHKILIMSPRAGGDSDLDFGEDEEFSKLYNKGPPPNSTPYSYLSMTDSSHSVPGGASFDLSPLSSPEKELDGDPFHLSSDFDLADDGECTLDYEENDDSLFSSYPSSLPPPSSASPTSLDPLPDNALLRMKPVHTYSRNSQNQTQSYTSPRPPPPGPSSSVASTSLVFSSVSDSDTALSAAAPPSSQSPTSSNMTASSLPAPPPSSSSSSTTVASHPAPSFSSILPPPAPPAAVSSSSSNSHQPSPSSASVLPPNHPSTSGSNHEPLPAGASSRRAHDNVAQMASQGLQQQRASRMLLTSVSQSLEVLAQSVQLLVESQHEFVQDSLQLQRETVDILRDFSNTALTMLRDKANSGQLATHPPPAAHF</sequence>
<dbReference type="InterPro" id="IPR028002">
    <property type="entry name" value="Myb_DNA-bind_5"/>
</dbReference>
<protein>
    <submittedName>
        <fullName evidence="4">Flocculation protein FLO11 isoform X1</fullName>
    </submittedName>
</protein>
<feature type="region of interest" description="Disordered" evidence="1">
    <location>
        <begin position="158"/>
        <end position="201"/>
    </location>
</feature>
<feature type="compositionally biased region" description="Low complexity" evidence="1">
    <location>
        <begin position="326"/>
        <end position="344"/>
    </location>
</feature>
<gene>
    <name evidence="4" type="primary">LOC115018138</name>
</gene>
<evidence type="ECO:0000313" key="3">
    <source>
        <dbReference type="Proteomes" id="UP000504630"/>
    </source>
</evidence>
<dbReference type="Pfam" id="PF13873">
    <property type="entry name" value="Myb_DNA-bind_5"/>
    <property type="match status" value="1"/>
</dbReference>
<dbReference type="RefSeq" id="XP_029302831.1">
    <property type="nucleotide sequence ID" value="XM_029446971.1"/>
</dbReference>
<feature type="compositionally biased region" description="Low complexity" evidence="1">
    <location>
        <begin position="278"/>
        <end position="319"/>
    </location>
</feature>
<feature type="compositionally biased region" description="Low complexity" evidence="1">
    <location>
        <begin position="234"/>
        <end position="244"/>
    </location>
</feature>
<dbReference type="KEGG" id="cgob:115018138"/>
<feature type="compositionally biased region" description="Polar residues" evidence="1">
    <location>
        <begin position="158"/>
        <end position="171"/>
    </location>
</feature>
<feature type="region of interest" description="Disordered" evidence="1">
    <location>
        <begin position="216"/>
        <end position="408"/>
    </location>
</feature>
<accession>A0A6J2QYE9</accession>
<feature type="compositionally biased region" description="Low complexity" evidence="1">
    <location>
        <begin position="352"/>
        <end position="370"/>
    </location>
</feature>
<dbReference type="GeneID" id="115018138"/>
<dbReference type="PANTHER" id="PTHR23098">
    <property type="entry name" value="AGAP001331-PA-RELATED"/>
    <property type="match status" value="1"/>
</dbReference>
<name>A0A6J2QYE9_COTGO</name>
<dbReference type="GO" id="GO:0005634">
    <property type="term" value="C:nucleus"/>
    <property type="evidence" value="ECO:0007669"/>
    <property type="project" value="TreeGrafter"/>
</dbReference>